<comment type="catalytic activity">
    <reaction evidence="1">
        <text>ATP + protein L-histidine = ADP + protein N-phospho-L-histidine.</text>
        <dbReference type="EC" id="2.7.13.3"/>
    </reaction>
</comment>
<proteinExistence type="predicted"/>
<dbReference type="InterPro" id="IPR005467">
    <property type="entry name" value="His_kinase_dom"/>
</dbReference>
<dbReference type="GO" id="GO:0004673">
    <property type="term" value="F:protein histidine kinase activity"/>
    <property type="evidence" value="ECO:0007669"/>
    <property type="project" value="UniProtKB-EC"/>
</dbReference>
<evidence type="ECO:0000256" key="2">
    <source>
        <dbReference type="ARBA" id="ARBA00012438"/>
    </source>
</evidence>
<accession>A0A4Y3NET2</accession>
<dbReference type="PANTHER" id="PTHR24421:SF58">
    <property type="entry name" value="SIGNAL TRANSDUCTION HISTIDINE-PROTEIN KINASE_PHOSPHATASE UHPB"/>
    <property type="match status" value="1"/>
</dbReference>
<keyword evidence="5" id="KW-0902">Two-component regulatory system</keyword>
<evidence type="ECO:0000259" key="6">
    <source>
        <dbReference type="PROSITE" id="PS50109"/>
    </source>
</evidence>
<dbReference type="PROSITE" id="PS50109">
    <property type="entry name" value="HIS_KIN"/>
    <property type="match status" value="1"/>
</dbReference>
<dbReference type="AlphaFoldDB" id="A0A4Y3NET2"/>
<feature type="domain" description="Histidine kinase" evidence="6">
    <location>
        <begin position="76"/>
        <end position="166"/>
    </location>
</feature>
<organism evidence="7 8">
    <name type="scientific">Paenarthrobacter aurescens</name>
    <name type="common">Arthrobacter aurescens</name>
    <dbReference type="NCBI Taxonomy" id="43663"/>
    <lineage>
        <taxon>Bacteria</taxon>
        <taxon>Bacillati</taxon>
        <taxon>Actinomycetota</taxon>
        <taxon>Actinomycetes</taxon>
        <taxon>Micrococcales</taxon>
        <taxon>Micrococcaceae</taxon>
        <taxon>Paenarthrobacter</taxon>
    </lineage>
</organism>
<reference evidence="7 8" key="1">
    <citation type="submission" date="2019-06" db="EMBL/GenBank/DDBJ databases">
        <title>Whole genome shotgun sequence of Paenarthrobacter aurescens NBRC 12136.</title>
        <authorList>
            <person name="Hosoyama A."/>
            <person name="Uohara A."/>
            <person name="Ohji S."/>
            <person name="Ichikawa N."/>
        </authorList>
    </citation>
    <scope>NUCLEOTIDE SEQUENCE [LARGE SCALE GENOMIC DNA]</scope>
    <source>
        <strain evidence="7 8">NBRC 12136</strain>
    </source>
</reference>
<evidence type="ECO:0000256" key="5">
    <source>
        <dbReference type="ARBA" id="ARBA00023012"/>
    </source>
</evidence>
<dbReference type="EMBL" id="BJMD01000001">
    <property type="protein sequence ID" value="GEB17541.1"/>
    <property type="molecule type" value="Genomic_DNA"/>
</dbReference>
<dbReference type="PANTHER" id="PTHR24421">
    <property type="entry name" value="NITRATE/NITRITE SENSOR PROTEIN NARX-RELATED"/>
    <property type="match status" value="1"/>
</dbReference>
<dbReference type="InterPro" id="IPR036890">
    <property type="entry name" value="HATPase_C_sf"/>
</dbReference>
<dbReference type="CDD" id="cd16917">
    <property type="entry name" value="HATPase_UhpB-NarQ-NarX-like"/>
    <property type="match status" value="1"/>
</dbReference>
<gene>
    <name evidence="7" type="ORF">AAU01_02960</name>
</gene>
<name>A0A4Y3NET2_PAEAU</name>
<evidence type="ECO:0000256" key="1">
    <source>
        <dbReference type="ARBA" id="ARBA00000085"/>
    </source>
</evidence>
<comment type="caution">
    <text evidence="7">The sequence shown here is derived from an EMBL/GenBank/DDBJ whole genome shotgun (WGS) entry which is preliminary data.</text>
</comment>
<dbReference type="GO" id="GO:0000160">
    <property type="term" value="P:phosphorelay signal transduction system"/>
    <property type="evidence" value="ECO:0007669"/>
    <property type="project" value="UniProtKB-KW"/>
</dbReference>
<dbReference type="Pfam" id="PF02518">
    <property type="entry name" value="HATPase_c"/>
    <property type="match status" value="1"/>
</dbReference>
<evidence type="ECO:0000256" key="3">
    <source>
        <dbReference type="ARBA" id="ARBA00022679"/>
    </source>
</evidence>
<keyword evidence="3" id="KW-0808">Transferase</keyword>
<dbReference type="RefSeq" id="WP_170224848.1">
    <property type="nucleotide sequence ID" value="NZ_BAAAWK010000001.1"/>
</dbReference>
<dbReference type="GeneID" id="97302239"/>
<dbReference type="InterPro" id="IPR050482">
    <property type="entry name" value="Sensor_HK_TwoCompSys"/>
</dbReference>
<dbReference type="SMART" id="SM00387">
    <property type="entry name" value="HATPase_c"/>
    <property type="match status" value="1"/>
</dbReference>
<dbReference type="EC" id="2.7.13.3" evidence="2"/>
<dbReference type="InterPro" id="IPR003594">
    <property type="entry name" value="HATPase_dom"/>
</dbReference>
<dbReference type="PRINTS" id="PR00344">
    <property type="entry name" value="BCTRLSENSOR"/>
</dbReference>
<sequence>MKHNDVGEAMEQASALTEVVAVKGIIQDQHPVDFYALGVAGCIDRLAAPLRRAGVTVQWHTPHHGIEISSSAAALLYHVAQETFSNTLNYANASQLTVRLNAVYHGIQITITDDGVGFEIHAAPSGRRHGFGLLLMSIAVHDAGGTVDIDSAVGQGTSVRVTLPLD</sequence>
<protein>
    <recommendedName>
        <fullName evidence="2">histidine kinase</fullName>
        <ecNumber evidence="2">2.7.13.3</ecNumber>
    </recommendedName>
</protein>
<evidence type="ECO:0000313" key="8">
    <source>
        <dbReference type="Proteomes" id="UP000317715"/>
    </source>
</evidence>
<dbReference type="Gene3D" id="3.30.565.10">
    <property type="entry name" value="Histidine kinase-like ATPase, C-terminal domain"/>
    <property type="match status" value="1"/>
</dbReference>
<dbReference type="Proteomes" id="UP000317715">
    <property type="component" value="Unassembled WGS sequence"/>
</dbReference>
<keyword evidence="4" id="KW-0418">Kinase</keyword>
<evidence type="ECO:0000256" key="4">
    <source>
        <dbReference type="ARBA" id="ARBA00022777"/>
    </source>
</evidence>
<dbReference type="SUPFAM" id="SSF55874">
    <property type="entry name" value="ATPase domain of HSP90 chaperone/DNA topoisomerase II/histidine kinase"/>
    <property type="match status" value="1"/>
</dbReference>
<dbReference type="InterPro" id="IPR004358">
    <property type="entry name" value="Sig_transdc_His_kin-like_C"/>
</dbReference>
<evidence type="ECO:0000313" key="7">
    <source>
        <dbReference type="EMBL" id="GEB17541.1"/>
    </source>
</evidence>
<keyword evidence="8" id="KW-1185">Reference proteome</keyword>